<dbReference type="RefSeq" id="WP_188880897.1">
    <property type="nucleotide sequence ID" value="NZ_BMPF01000002.1"/>
</dbReference>
<feature type="transmembrane region" description="Helical" evidence="2">
    <location>
        <begin position="81"/>
        <end position="99"/>
    </location>
</feature>
<feature type="transmembrane region" description="Helical" evidence="2">
    <location>
        <begin position="132"/>
        <end position="149"/>
    </location>
</feature>
<evidence type="ECO:0000313" key="4">
    <source>
        <dbReference type="EMBL" id="GGL30760.1"/>
    </source>
</evidence>
<feature type="region of interest" description="Disordered" evidence="1">
    <location>
        <begin position="552"/>
        <end position="585"/>
    </location>
</feature>
<dbReference type="EMBL" id="BMPF01000002">
    <property type="protein sequence ID" value="GGL30760.1"/>
    <property type="molecule type" value="Genomic_DNA"/>
</dbReference>
<dbReference type="Proteomes" id="UP000628840">
    <property type="component" value="Unassembled WGS sequence"/>
</dbReference>
<reference evidence="4 5" key="1">
    <citation type="journal article" date="2019" name="Int. J. Syst. Evol. Microbiol.">
        <title>The Global Catalogue of Microorganisms (GCM) 10K type strain sequencing project: providing services to taxonomists for standard genome sequencing and annotation.</title>
        <authorList>
            <consortium name="The Broad Institute Genomics Platform"/>
            <consortium name="The Broad Institute Genome Sequencing Center for Infectious Disease"/>
            <person name="Wu L."/>
            <person name="Ma J."/>
        </authorList>
    </citation>
    <scope>NUCLEOTIDE SEQUENCE [LARGE SCALE GENOMIC DNA]</scope>
    <source>
        <strain evidence="4 5">JCM 19585</strain>
    </source>
</reference>
<dbReference type="Pfam" id="PF13231">
    <property type="entry name" value="PMT_2"/>
    <property type="match status" value="1"/>
</dbReference>
<dbReference type="PIRSF" id="PIRSF030218">
    <property type="entry name" value="Mannosyltr_MA4085_prd"/>
    <property type="match status" value="1"/>
</dbReference>
<evidence type="ECO:0000256" key="1">
    <source>
        <dbReference type="SAM" id="MobiDB-lite"/>
    </source>
</evidence>
<comment type="caution">
    <text evidence="4">The sequence shown here is derived from an EMBL/GenBank/DDBJ whole genome shotgun (WGS) entry which is preliminary data.</text>
</comment>
<keyword evidence="5" id="KW-1185">Reference proteome</keyword>
<feature type="transmembrane region" description="Helical" evidence="2">
    <location>
        <begin position="52"/>
        <end position="74"/>
    </location>
</feature>
<feature type="transmembrane region" description="Helical" evidence="2">
    <location>
        <begin position="220"/>
        <end position="241"/>
    </location>
</feature>
<dbReference type="PANTHER" id="PTHR41710">
    <property type="entry name" value="GLYCOSYL TRANSFERASE, FAMILY 39"/>
    <property type="match status" value="1"/>
</dbReference>
<feature type="domain" description="Glycosyltransferase RgtA/B/C/D-like" evidence="3">
    <location>
        <begin position="59"/>
        <end position="187"/>
    </location>
</feature>
<dbReference type="NCBIfam" id="TIGR03663">
    <property type="entry name" value="flippase activity-associated protein Agl23"/>
    <property type="match status" value="1"/>
</dbReference>
<evidence type="ECO:0000256" key="2">
    <source>
        <dbReference type="SAM" id="Phobius"/>
    </source>
</evidence>
<sequence>MPDSDRRVAAAVAAATAVALVARLVALGARVAHWDEGRVGYWVLRYVETGQYTYHPIVHGPFLFHVNGVVFDLVGAGDASMRAVVALIGGLLPATAWLLRDRLKPAETVSLAVLLAANPLLLYYSRFMRSDVLVGAFAFAALAFLVRAHDTGRRRHLYAGALSLALAFTTKENVLVYVACWVGALVLLLDWALLAARQRGEDPTAVLAERLFATARGLRAWARDVAASALLFLAVVVFFYAPRPELWRAFSTPVLFGDVVRRATVSSVEKFASTWVGGHPHSYVDFFVGDVETLVAGAAAVCVLGVAGFVHDRYRGERPRALVSFAGYWALASLVIYPAVSDIQAPWAMIHVVVPLAVPAAVGGGLLLSAVGSTRHDGDDAGTAIALVLVAAVVGWMAFTGVTAAFVHPQEPGPLVQYGQPNGDLHPTLAEIDEAVQAHQGGSGPDVLYYGAHFYAASEPSPAPDENFSEPGHWTWRLPLPWYFEGMGAETASTTDLAALNGSTPPVVVTRASNYGEVAPRLEGYDATTYELTSAGTPTVFFVRQSGAGNASAANASPGAAANASAAGAATPTLPAAPAPASTAG</sequence>
<proteinExistence type="predicted"/>
<feature type="transmembrane region" description="Helical" evidence="2">
    <location>
        <begin position="105"/>
        <end position="125"/>
    </location>
</feature>
<keyword evidence="2" id="KW-0472">Membrane</keyword>
<feature type="transmembrane region" description="Helical" evidence="2">
    <location>
        <begin position="322"/>
        <end position="340"/>
    </location>
</feature>
<dbReference type="InterPro" id="IPR019962">
    <property type="entry name" value="CHP03663"/>
</dbReference>
<dbReference type="InterPro" id="IPR038731">
    <property type="entry name" value="RgtA/B/C-like"/>
</dbReference>
<evidence type="ECO:0000259" key="3">
    <source>
        <dbReference type="Pfam" id="PF13231"/>
    </source>
</evidence>
<dbReference type="PANTHER" id="PTHR41710:SF2">
    <property type="entry name" value="GLYCOSYL TRANSFERASE FAMILY 39_83 DOMAIN-CONTAINING PROTEIN"/>
    <property type="match status" value="1"/>
</dbReference>
<keyword evidence="2" id="KW-1133">Transmembrane helix</keyword>
<name>A0A830EUG6_9EURY</name>
<dbReference type="AlphaFoldDB" id="A0A830EUG6"/>
<organism evidence="4 5">
    <name type="scientific">Halarchaeum grantii</name>
    <dbReference type="NCBI Taxonomy" id="1193105"/>
    <lineage>
        <taxon>Archaea</taxon>
        <taxon>Methanobacteriati</taxon>
        <taxon>Methanobacteriota</taxon>
        <taxon>Stenosarchaea group</taxon>
        <taxon>Halobacteria</taxon>
        <taxon>Halobacteriales</taxon>
        <taxon>Halobacteriaceae</taxon>
    </lineage>
</organism>
<gene>
    <name evidence="4" type="ORF">GCM10009037_13140</name>
</gene>
<protein>
    <submittedName>
        <fullName evidence="4">TIGR03663 family protein</fullName>
    </submittedName>
</protein>
<feature type="transmembrane region" description="Helical" evidence="2">
    <location>
        <begin position="346"/>
        <end position="372"/>
    </location>
</feature>
<feature type="transmembrane region" description="Helical" evidence="2">
    <location>
        <begin position="174"/>
        <end position="194"/>
    </location>
</feature>
<feature type="transmembrane region" description="Helical" evidence="2">
    <location>
        <begin position="293"/>
        <end position="310"/>
    </location>
</feature>
<keyword evidence="2" id="KW-0812">Transmembrane</keyword>
<dbReference type="OrthoDB" id="313515at2157"/>
<accession>A0A830EUG6</accession>
<evidence type="ECO:0000313" key="5">
    <source>
        <dbReference type="Proteomes" id="UP000628840"/>
    </source>
</evidence>
<dbReference type="InterPro" id="IPR016950">
    <property type="entry name" value="Manno-Trfase_MA4085_prd"/>
</dbReference>
<feature type="transmembrane region" description="Helical" evidence="2">
    <location>
        <begin position="384"/>
        <end position="407"/>
    </location>
</feature>